<reference evidence="2 3" key="1">
    <citation type="submission" date="2024-01" db="EMBL/GenBank/DDBJ databases">
        <title>Genome assemblies of Stephania.</title>
        <authorList>
            <person name="Yang L."/>
        </authorList>
    </citation>
    <scope>NUCLEOTIDE SEQUENCE [LARGE SCALE GENOMIC DNA]</scope>
    <source>
        <strain evidence="2">YNDBR</strain>
        <tissue evidence="2">Leaf</tissue>
    </source>
</reference>
<name>A0AAP0LD17_9MAGN</name>
<evidence type="ECO:0000313" key="2">
    <source>
        <dbReference type="EMBL" id="KAK9168816.1"/>
    </source>
</evidence>
<dbReference type="Proteomes" id="UP001420932">
    <property type="component" value="Unassembled WGS sequence"/>
</dbReference>
<sequence length="158" mass="16533">MGRIKSQVGKSPTIGRGGRGGKAGVGSTTTSQVKAGLLKRKHPTSSSWKKKVDQNNLIPKCKRVKQANESEARLMETGVNDGGATSSVGDRGVLTIGAGIREDTELSRTPSGDALAIEVNAVDIEGTDDSFSSSTHVQNEMTTLFPGGLTNLSFLPSF</sequence>
<gene>
    <name evidence="2" type="ORF">Syun_000956</name>
</gene>
<evidence type="ECO:0000256" key="1">
    <source>
        <dbReference type="SAM" id="MobiDB-lite"/>
    </source>
</evidence>
<keyword evidence="3" id="KW-1185">Reference proteome</keyword>
<proteinExistence type="predicted"/>
<organism evidence="2 3">
    <name type="scientific">Stephania yunnanensis</name>
    <dbReference type="NCBI Taxonomy" id="152371"/>
    <lineage>
        <taxon>Eukaryota</taxon>
        <taxon>Viridiplantae</taxon>
        <taxon>Streptophyta</taxon>
        <taxon>Embryophyta</taxon>
        <taxon>Tracheophyta</taxon>
        <taxon>Spermatophyta</taxon>
        <taxon>Magnoliopsida</taxon>
        <taxon>Ranunculales</taxon>
        <taxon>Menispermaceae</taxon>
        <taxon>Menispermoideae</taxon>
        <taxon>Cissampelideae</taxon>
        <taxon>Stephania</taxon>
    </lineage>
</organism>
<dbReference type="AlphaFoldDB" id="A0AAP0LD17"/>
<feature type="region of interest" description="Disordered" evidence="1">
    <location>
        <begin position="1"/>
        <end position="54"/>
    </location>
</feature>
<feature type="compositionally biased region" description="Gly residues" evidence="1">
    <location>
        <begin position="15"/>
        <end position="24"/>
    </location>
</feature>
<comment type="caution">
    <text evidence="2">The sequence shown here is derived from an EMBL/GenBank/DDBJ whole genome shotgun (WGS) entry which is preliminary data.</text>
</comment>
<accession>A0AAP0LD17</accession>
<evidence type="ECO:0000313" key="3">
    <source>
        <dbReference type="Proteomes" id="UP001420932"/>
    </source>
</evidence>
<dbReference type="EMBL" id="JBBNAF010000001">
    <property type="protein sequence ID" value="KAK9168816.1"/>
    <property type="molecule type" value="Genomic_DNA"/>
</dbReference>
<protein>
    <submittedName>
        <fullName evidence="2">Uncharacterized protein</fullName>
    </submittedName>
</protein>